<dbReference type="InterPro" id="IPR016596">
    <property type="entry name" value="UCP012335"/>
</dbReference>
<dbReference type="Pfam" id="PF11008">
    <property type="entry name" value="DUF2846"/>
    <property type="match status" value="1"/>
</dbReference>
<sequence length="165" mass="18069">LSRKGNIMFKKLFIISAFVSTILISGCASVPMAANNQDIVMKAFKQPRADKSGLYIFRDTFRGQGMKKTIYIDGVAYAETANKVYIYVQLSPGKHTISTETDFRNHSISFEAEGGINYFAEQFIVMTLTQGIAGVKMVGETAGKAGVLNSELALTKPLSEYAFAE</sequence>
<feature type="domain" description="DUF2846" evidence="1">
    <location>
        <begin position="49"/>
        <end position="127"/>
    </location>
</feature>
<protein>
    <recommendedName>
        <fullName evidence="1">DUF2846 domain-containing protein</fullName>
    </recommendedName>
</protein>
<accession>A0A3B0WZ35</accession>
<reference evidence="2" key="1">
    <citation type="submission" date="2018-06" db="EMBL/GenBank/DDBJ databases">
        <authorList>
            <person name="Zhirakovskaya E."/>
        </authorList>
    </citation>
    <scope>NUCLEOTIDE SEQUENCE</scope>
</reference>
<dbReference type="EMBL" id="UOFF01000059">
    <property type="protein sequence ID" value="VAW54489.1"/>
    <property type="molecule type" value="Genomic_DNA"/>
</dbReference>
<gene>
    <name evidence="2" type="ORF">MNBD_GAMMA07-177</name>
</gene>
<dbReference type="InterPro" id="IPR022548">
    <property type="entry name" value="DUF2846"/>
</dbReference>
<name>A0A3B0WZ35_9ZZZZ</name>
<dbReference type="PIRSF" id="PIRSF012335">
    <property type="entry name" value="UCP012335"/>
    <property type="match status" value="1"/>
</dbReference>
<dbReference type="AlphaFoldDB" id="A0A3B0WZ35"/>
<proteinExistence type="predicted"/>
<evidence type="ECO:0000259" key="1">
    <source>
        <dbReference type="Pfam" id="PF11008"/>
    </source>
</evidence>
<organism evidence="2">
    <name type="scientific">hydrothermal vent metagenome</name>
    <dbReference type="NCBI Taxonomy" id="652676"/>
    <lineage>
        <taxon>unclassified sequences</taxon>
        <taxon>metagenomes</taxon>
        <taxon>ecological metagenomes</taxon>
    </lineage>
</organism>
<evidence type="ECO:0000313" key="2">
    <source>
        <dbReference type="EMBL" id="VAW54489.1"/>
    </source>
</evidence>
<feature type="non-terminal residue" evidence="2">
    <location>
        <position position="1"/>
    </location>
</feature>